<dbReference type="Proteomes" id="UP000615446">
    <property type="component" value="Unassembled WGS sequence"/>
</dbReference>
<evidence type="ECO:0000313" key="2">
    <source>
        <dbReference type="Proteomes" id="UP000615446"/>
    </source>
</evidence>
<evidence type="ECO:0000313" key="1">
    <source>
        <dbReference type="EMBL" id="GES81593.1"/>
    </source>
</evidence>
<reference evidence="1" key="1">
    <citation type="submission" date="2019-10" db="EMBL/GenBank/DDBJ databases">
        <title>Conservation and host-specific expression of non-tandemly repeated heterogenous ribosome RNA gene in arbuscular mycorrhizal fungi.</title>
        <authorList>
            <person name="Maeda T."/>
            <person name="Kobayashi Y."/>
            <person name="Nakagawa T."/>
            <person name="Ezawa T."/>
            <person name="Yamaguchi K."/>
            <person name="Bino T."/>
            <person name="Nishimoto Y."/>
            <person name="Shigenobu S."/>
            <person name="Kawaguchi M."/>
        </authorList>
    </citation>
    <scope>NUCLEOTIDE SEQUENCE</scope>
    <source>
        <strain evidence="1">HR1</strain>
    </source>
</reference>
<sequence>MLHERNVIITFSIKANFTHLMKEKFVYHDTILKEISAKEIKVMSDEEAGESYKFVEEKYGRLFISINNQHVMGGSTLLSAV</sequence>
<comment type="caution">
    <text evidence="1">The sequence shown here is derived from an EMBL/GenBank/DDBJ whole genome shotgun (WGS) entry which is preliminary data.</text>
</comment>
<dbReference type="AlphaFoldDB" id="A0A8H3L4E2"/>
<dbReference type="EMBL" id="BLAL01000058">
    <property type="protein sequence ID" value="GES81593.1"/>
    <property type="molecule type" value="Genomic_DNA"/>
</dbReference>
<gene>
    <name evidence="1" type="ORF">RCL2_000884000</name>
</gene>
<proteinExistence type="predicted"/>
<organism evidence="1 2">
    <name type="scientific">Rhizophagus clarus</name>
    <dbReference type="NCBI Taxonomy" id="94130"/>
    <lineage>
        <taxon>Eukaryota</taxon>
        <taxon>Fungi</taxon>
        <taxon>Fungi incertae sedis</taxon>
        <taxon>Mucoromycota</taxon>
        <taxon>Glomeromycotina</taxon>
        <taxon>Glomeromycetes</taxon>
        <taxon>Glomerales</taxon>
        <taxon>Glomeraceae</taxon>
        <taxon>Rhizophagus</taxon>
    </lineage>
</organism>
<accession>A0A8H3L4E2</accession>
<protein>
    <submittedName>
        <fullName evidence="1">Uncharacterized protein</fullName>
    </submittedName>
</protein>
<name>A0A8H3L4E2_9GLOM</name>